<organism evidence="3 4">
    <name type="scientific">Hanseniaspora opuntiae</name>
    <dbReference type="NCBI Taxonomy" id="211096"/>
    <lineage>
        <taxon>Eukaryota</taxon>
        <taxon>Fungi</taxon>
        <taxon>Dikarya</taxon>
        <taxon>Ascomycota</taxon>
        <taxon>Saccharomycotina</taxon>
        <taxon>Saccharomycetes</taxon>
        <taxon>Saccharomycodales</taxon>
        <taxon>Saccharomycodaceae</taxon>
        <taxon>Hanseniaspora</taxon>
    </lineage>
</organism>
<dbReference type="GO" id="GO:0030688">
    <property type="term" value="C:preribosome, small subunit precursor"/>
    <property type="evidence" value="ECO:0007669"/>
    <property type="project" value="TreeGrafter"/>
</dbReference>
<evidence type="ECO:0000313" key="3">
    <source>
        <dbReference type="EMBL" id="OEJ87372.1"/>
    </source>
</evidence>
<dbReference type="Proteomes" id="UP000095605">
    <property type="component" value="Unassembled WGS sequence"/>
</dbReference>
<dbReference type="AlphaFoldDB" id="A0A1E5RKF5"/>
<keyword evidence="4" id="KW-1185">Reference proteome</keyword>
<evidence type="ECO:0000256" key="1">
    <source>
        <dbReference type="ARBA" id="ARBA00007114"/>
    </source>
</evidence>
<dbReference type="GO" id="GO:0005730">
    <property type="term" value="C:nucleolus"/>
    <property type="evidence" value="ECO:0007669"/>
    <property type="project" value="TreeGrafter"/>
</dbReference>
<dbReference type="PANTHER" id="PTHR12821">
    <property type="entry name" value="BYSTIN"/>
    <property type="match status" value="1"/>
</dbReference>
<accession>A0A1E5RKF5</accession>
<dbReference type="EMBL" id="LPNL01000004">
    <property type="protein sequence ID" value="OEJ87372.1"/>
    <property type="molecule type" value="Genomic_DNA"/>
</dbReference>
<dbReference type="PANTHER" id="PTHR12821:SF0">
    <property type="entry name" value="BYSTIN"/>
    <property type="match status" value="1"/>
</dbReference>
<evidence type="ECO:0000256" key="2">
    <source>
        <dbReference type="SAM" id="MobiDB-lite"/>
    </source>
</evidence>
<gene>
    <name evidence="3" type="ORF">AWRI3578_g1799</name>
</gene>
<sequence length="465" mass="53995">MGRISNRKKIVKHDPLIESNVVSKKQQYRHGNKKEGINSDEEDVEKETFINSKQTKKILDMAKEQQEEIFFEETGKHLNEGKNVEVEEEDEDEEEQSEFEEDYLEYNDDIEEFANDFAEVDPEEARILEEYLEKSTKTKAAPGLTLADKILNSIKAKEMEQAEPSANNDNLNDFSAAPRRDEGVALPPKIIKAYSIIQQILTTWTHGKLPKLFKILPSLRNWQDILYVLQPETWTPHVIYEATKLFVSNLNPKEAAKFLNIVLLPRFMTEVAEREKHDVSYHTYRAMRKSLYKPAAFFKGFLFPLLEQESCNSREALLVGSVLAKVSVPVLHSSAALSWLVSQEREMSNANMVFIRVLLEKRYALPYQVIDECVFYFMRFRNVLDGQEVDEKTEVLPLVWHKAFLSFATRYKNDITQDQRDFLLEVLRQRGHKEIAKEIRKELLAGVSREFESTISYNQGDIELA</sequence>
<dbReference type="Pfam" id="PF05291">
    <property type="entry name" value="Bystin"/>
    <property type="match status" value="1"/>
</dbReference>
<reference evidence="4" key="1">
    <citation type="journal article" date="2016" name="Genome Announc.">
        <title>Genome sequences of three species of Hanseniaspora isolated from spontaneous wine fermentations.</title>
        <authorList>
            <person name="Sternes P.R."/>
            <person name="Lee D."/>
            <person name="Kutyna D.R."/>
            <person name="Borneman A.R."/>
        </authorList>
    </citation>
    <scope>NUCLEOTIDE SEQUENCE [LARGE SCALE GENOMIC DNA]</scope>
    <source>
        <strain evidence="4">AWRI3578</strain>
    </source>
</reference>
<name>A0A1E5RKF5_9ASCO</name>
<feature type="region of interest" description="Disordered" evidence="2">
    <location>
        <begin position="79"/>
        <end position="99"/>
    </location>
</feature>
<comment type="similarity">
    <text evidence="1">Belongs to the bystin family.</text>
</comment>
<feature type="region of interest" description="Disordered" evidence="2">
    <location>
        <begin position="23"/>
        <end position="46"/>
    </location>
</feature>
<evidence type="ECO:0000313" key="4">
    <source>
        <dbReference type="Proteomes" id="UP000095605"/>
    </source>
</evidence>
<dbReference type="OrthoDB" id="2192561at2759"/>
<comment type="caution">
    <text evidence="3">The sequence shown here is derived from an EMBL/GenBank/DDBJ whole genome shotgun (WGS) entry which is preliminary data.</text>
</comment>
<dbReference type="GO" id="GO:0006364">
    <property type="term" value="P:rRNA processing"/>
    <property type="evidence" value="ECO:0007669"/>
    <property type="project" value="TreeGrafter"/>
</dbReference>
<dbReference type="GO" id="GO:0030515">
    <property type="term" value="F:snoRNA binding"/>
    <property type="evidence" value="ECO:0007669"/>
    <property type="project" value="TreeGrafter"/>
</dbReference>
<dbReference type="InterPro" id="IPR007955">
    <property type="entry name" value="Bystin"/>
</dbReference>
<protein>
    <submittedName>
        <fullName evidence="3">Essential nuclear protein 1</fullName>
    </submittedName>
</protein>
<dbReference type="GO" id="GO:0005737">
    <property type="term" value="C:cytoplasm"/>
    <property type="evidence" value="ECO:0007669"/>
    <property type="project" value="TreeGrafter"/>
</dbReference>
<proteinExistence type="inferred from homology"/>
<feature type="compositionally biased region" description="Acidic residues" evidence="2">
    <location>
        <begin position="86"/>
        <end position="99"/>
    </location>
</feature>